<protein>
    <submittedName>
        <fullName evidence="2">Uncharacterized protein</fullName>
    </submittedName>
</protein>
<accession>Q0HTH8</accession>
<keyword evidence="1" id="KW-0472">Membrane</keyword>
<name>Q0HTH8_SHESR</name>
<dbReference type="AlphaFoldDB" id="Q0HTH8"/>
<evidence type="ECO:0000256" key="1">
    <source>
        <dbReference type="SAM" id="Phobius"/>
    </source>
</evidence>
<feature type="transmembrane region" description="Helical" evidence="1">
    <location>
        <begin position="48"/>
        <end position="68"/>
    </location>
</feature>
<dbReference type="HOGENOM" id="CLU_2002346_0_0_6"/>
<proteinExistence type="predicted"/>
<dbReference type="EMBL" id="CP000444">
    <property type="protein sequence ID" value="ABI43577.1"/>
    <property type="molecule type" value="Genomic_DNA"/>
</dbReference>
<reference evidence="2" key="1">
    <citation type="submission" date="2006-08" db="EMBL/GenBank/DDBJ databases">
        <title>Complete sequence of Chromosome1 of Shewanella sp. MR-7.</title>
        <authorList>
            <consortium name="US DOE Joint Genome Institute"/>
            <person name="Copeland A."/>
            <person name="Lucas S."/>
            <person name="Lapidus A."/>
            <person name="Barry K."/>
            <person name="Detter J.C."/>
            <person name="Glavina del Rio T."/>
            <person name="Hammon N."/>
            <person name="Israni S."/>
            <person name="Dalin E."/>
            <person name="Tice H."/>
            <person name="Pitluck S."/>
            <person name="Kiss H."/>
            <person name="Brettin T."/>
            <person name="Bruce D."/>
            <person name="Han C."/>
            <person name="Tapia R."/>
            <person name="Gilna P."/>
            <person name="Schmutz J."/>
            <person name="Larimer F."/>
            <person name="Land M."/>
            <person name="Hauser L."/>
            <person name="Kyrpides N."/>
            <person name="Mikhailova N."/>
            <person name="Nealson K."/>
            <person name="Konstantinidis K."/>
            <person name="Klappenbach J."/>
            <person name="Tiedje J."/>
            <person name="Richardson P."/>
        </authorList>
    </citation>
    <scope>NUCLEOTIDE SEQUENCE</scope>
    <source>
        <strain evidence="2">MR-7</strain>
    </source>
</reference>
<evidence type="ECO:0000313" key="2">
    <source>
        <dbReference type="EMBL" id="ABI43577.1"/>
    </source>
</evidence>
<keyword evidence="1" id="KW-1133">Transmembrane helix</keyword>
<gene>
    <name evidence="2" type="ordered locus">Shewmr7_2592</name>
</gene>
<feature type="transmembrane region" description="Helical" evidence="1">
    <location>
        <begin position="12"/>
        <end position="36"/>
    </location>
</feature>
<feature type="transmembrane region" description="Helical" evidence="1">
    <location>
        <begin position="74"/>
        <end position="94"/>
    </location>
</feature>
<dbReference type="KEGG" id="shm:Shewmr7_2592"/>
<sequence>MALRHLTKQGMTMYFIAAFGLLMLFFSLVMVIRPAAFANGIIAFSEQPYFHIVEVVSRIIAGLIFIQYCADTRFPQLILAIGIVLLCVGIGLACTPPSQHRKFALWSAQTFKNQFRLIGVVSVPLSLLLIYAAGVA</sequence>
<feature type="transmembrane region" description="Helical" evidence="1">
    <location>
        <begin position="115"/>
        <end position="134"/>
    </location>
</feature>
<organism evidence="2">
    <name type="scientific">Shewanella sp. (strain MR-7)</name>
    <dbReference type="NCBI Taxonomy" id="60481"/>
    <lineage>
        <taxon>Bacteria</taxon>
        <taxon>Pseudomonadati</taxon>
        <taxon>Pseudomonadota</taxon>
        <taxon>Gammaproteobacteria</taxon>
        <taxon>Alteromonadales</taxon>
        <taxon>Shewanellaceae</taxon>
        <taxon>Shewanella</taxon>
    </lineage>
</organism>
<keyword evidence="1" id="KW-0812">Transmembrane</keyword>